<evidence type="ECO:0000313" key="8">
    <source>
        <dbReference type="EMBL" id="KNC28158.1"/>
    </source>
</evidence>
<gene>
    <name evidence="8" type="ORF">FF38_04369</name>
</gene>
<comment type="subcellular location">
    <subcellularLocation>
        <location evidence="1">Membrane</location>
        <topology evidence="1">Multi-pass membrane protein</topology>
    </subcellularLocation>
</comment>
<organism evidence="8 9">
    <name type="scientific">Lucilia cuprina</name>
    <name type="common">Green bottle fly</name>
    <name type="synonym">Australian sheep blowfly</name>
    <dbReference type="NCBI Taxonomy" id="7375"/>
    <lineage>
        <taxon>Eukaryota</taxon>
        <taxon>Metazoa</taxon>
        <taxon>Ecdysozoa</taxon>
        <taxon>Arthropoda</taxon>
        <taxon>Hexapoda</taxon>
        <taxon>Insecta</taxon>
        <taxon>Pterygota</taxon>
        <taxon>Neoptera</taxon>
        <taxon>Endopterygota</taxon>
        <taxon>Diptera</taxon>
        <taxon>Brachycera</taxon>
        <taxon>Muscomorpha</taxon>
        <taxon>Oestroidea</taxon>
        <taxon>Calliphoridae</taxon>
        <taxon>Luciliinae</taxon>
        <taxon>Lucilia</taxon>
    </lineage>
</organism>
<dbReference type="Pfam" id="PF14802">
    <property type="entry name" value="TMEM192"/>
    <property type="match status" value="1"/>
</dbReference>
<dbReference type="OrthoDB" id="6277625at2759"/>
<dbReference type="AlphaFoldDB" id="A0A0L0C6X3"/>
<dbReference type="Proteomes" id="UP000037069">
    <property type="component" value="Unassembled WGS sequence"/>
</dbReference>
<evidence type="ECO:0000256" key="1">
    <source>
        <dbReference type="ARBA" id="ARBA00004141"/>
    </source>
</evidence>
<evidence type="ECO:0000256" key="6">
    <source>
        <dbReference type="ARBA" id="ARBA00023136"/>
    </source>
</evidence>
<accession>A0A0L0C6X3</accession>
<keyword evidence="9" id="KW-1185">Reference proteome</keyword>
<dbReference type="GO" id="GO:0005765">
    <property type="term" value="C:lysosomal membrane"/>
    <property type="evidence" value="ECO:0007669"/>
    <property type="project" value="TreeGrafter"/>
</dbReference>
<dbReference type="EMBL" id="JRES01000819">
    <property type="protein sequence ID" value="KNC28158.1"/>
    <property type="molecule type" value="Genomic_DNA"/>
</dbReference>
<evidence type="ECO:0000313" key="9">
    <source>
        <dbReference type="Proteomes" id="UP000037069"/>
    </source>
</evidence>
<evidence type="ECO:0000256" key="7">
    <source>
        <dbReference type="SAM" id="Phobius"/>
    </source>
</evidence>
<sequence length="261" mass="29110">MVSLNPNRFNMNSSAQYMDDVLGESSAVSNSMGSDVEPILSSGGNGSFKKLNTVAAYSVHLAVSVIISFVGIMLAALWPGEKQGEAYFIMTCLRVAFWLLTFLFDHLIRGRHNELRMNGYHDFHRSIVRLNGVSLNIVSAWNTILLMVQALLHHFYGIQEWDAWFTPVTCIAMFQISETLVLVTTHSTYIVKVYKFNKNSSCPDALAGTNMVAGSLGLMQPGGNVAELLEKQADLISYLKDHNQKLNQKLHHMQLTARTTH</sequence>
<keyword evidence="5 7" id="KW-1133">Transmembrane helix</keyword>
<evidence type="ECO:0000256" key="4">
    <source>
        <dbReference type="ARBA" id="ARBA00022692"/>
    </source>
</evidence>
<dbReference type="GO" id="GO:0005770">
    <property type="term" value="C:late endosome"/>
    <property type="evidence" value="ECO:0007669"/>
    <property type="project" value="TreeGrafter"/>
</dbReference>
<evidence type="ECO:0000256" key="5">
    <source>
        <dbReference type="ARBA" id="ARBA00022989"/>
    </source>
</evidence>
<dbReference type="InterPro" id="IPR029399">
    <property type="entry name" value="TMEM192"/>
</dbReference>
<dbReference type="STRING" id="7375.A0A0L0C6X3"/>
<comment type="caution">
    <text evidence="8">The sequence shown here is derived from an EMBL/GenBank/DDBJ whole genome shotgun (WGS) entry which is preliminary data.</text>
</comment>
<comment type="similarity">
    <text evidence="2">Belongs to the TMEM192 family.</text>
</comment>
<feature type="transmembrane region" description="Helical" evidence="7">
    <location>
        <begin position="128"/>
        <end position="152"/>
    </location>
</feature>
<keyword evidence="4 7" id="KW-0812">Transmembrane</keyword>
<feature type="transmembrane region" description="Helical" evidence="7">
    <location>
        <begin position="54"/>
        <end position="80"/>
    </location>
</feature>
<feature type="transmembrane region" description="Helical" evidence="7">
    <location>
        <begin position="86"/>
        <end position="108"/>
    </location>
</feature>
<reference evidence="8 9" key="1">
    <citation type="journal article" date="2015" name="Nat. Commun.">
        <title>Lucilia cuprina genome unlocks parasitic fly biology to underpin future interventions.</title>
        <authorList>
            <person name="Anstead C.A."/>
            <person name="Korhonen P.K."/>
            <person name="Young N.D."/>
            <person name="Hall R.S."/>
            <person name="Jex A.R."/>
            <person name="Murali S.C."/>
            <person name="Hughes D.S."/>
            <person name="Lee S.F."/>
            <person name="Perry T."/>
            <person name="Stroehlein A.J."/>
            <person name="Ansell B.R."/>
            <person name="Breugelmans B."/>
            <person name="Hofmann A."/>
            <person name="Qu J."/>
            <person name="Dugan S."/>
            <person name="Lee S.L."/>
            <person name="Chao H."/>
            <person name="Dinh H."/>
            <person name="Han Y."/>
            <person name="Doddapaneni H.V."/>
            <person name="Worley K.C."/>
            <person name="Muzny D.M."/>
            <person name="Ioannidis P."/>
            <person name="Waterhouse R.M."/>
            <person name="Zdobnov E.M."/>
            <person name="James P.J."/>
            <person name="Bagnall N.H."/>
            <person name="Kotze A.C."/>
            <person name="Gibbs R.A."/>
            <person name="Richards S."/>
            <person name="Batterham P."/>
            <person name="Gasser R.B."/>
        </authorList>
    </citation>
    <scope>NUCLEOTIDE SEQUENCE [LARGE SCALE GENOMIC DNA]</scope>
    <source>
        <strain evidence="8 9">LS</strain>
        <tissue evidence="8">Full body</tissue>
    </source>
</reference>
<dbReference type="PANTHER" id="PTHR31592:SF1">
    <property type="entry name" value="TRANSMEMBRANE PROTEIN 192"/>
    <property type="match status" value="1"/>
</dbReference>
<protein>
    <recommendedName>
        <fullName evidence="3">Transmembrane protein 192</fullName>
    </recommendedName>
</protein>
<keyword evidence="6 7" id="KW-0472">Membrane</keyword>
<evidence type="ECO:0000256" key="2">
    <source>
        <dbReference type="ARBA" id="ARBA00006314"/>
    </source>
</evidence>
<dbReference type="OMA" id="HGCYIDK"/>
<proteinExistence type="inferred from homology"/>
<feature type="transmembrane region" description="Helical" evidence="7">
    <location>
        <begin position="164"/>
        <end position="191"/>
    </location>
</feature>
<name>A0A0L0C6X3_LUCCU</name>
<dbReference type="PANTHER" id="PTHR31592">
    <property type="entry name" value="TRANSMEMBRANE PROTEIN 192"/>
    <property type="match status" value="1"/>
</dbReference>
<evidence type="ECO:0000256" key="3">
    <source>
        <dbReference type="ARBA" id="ARBA00014635"/>
    </source>
</evidence>